<proteinExistence type="inferred from homology"/>
<dbReference type="EMBL" id="DS231854">
    <property type="protein sequence ID" value="EDS38074.1"/>
    <property type="molecule type" value="Genomic_DNA"/>
</dbReference>
<dbReference type="HOGENOM" id="CLU_1134525_0_0_1"/>
<dbReference type="InterPro" id="IPR043504">
    <property type="entry name" value="Peptidase_S1_PA_chymotrypsin"/>
</dbReference>
<protein>
    <recommendedName>
        <fullName evidence="3">Peptidase S1 domain-containing protein</fullName>
    </recommendedName>
</protein>
<dbReference type="Proteomes" id="UP000002320">
    <property type="component" value="Unassembled WGS sequence"/>
</dbReference>
<evidence type="ECO:0000313" key="4">
    <source>
        <dbReference type="EMBL" id="EDS38074.1"/>
    </source>
</evidence>
<dbReference type="AlphaFoldDB" id="B0W7N9"/>
<gene>
    <name evidence="5" type="primary">6034405</name>
    <name evidence="4" type="ORF">CpipJ_CPIJ002654</name>
</gene>
<accession>B0W7N9</accession>
<feature type="chain" id="PRO_5014566535" description="Peptidase S1 domain-containing protein" evidence="2">
    <location>
        <begin position="20"/>
        <end position="245"/>
    </location>
</feature>
<evidence type="ECO:0000256" key="1">
    <source>
        <dbReference type="ARBA" id="ARBA00024195"/>
    </source>
</evidence>
<dbReference type="PROSITE" id="PS50240">
    <property type="entry name" value="TRYPSIN_DOM"/>
    <property type="match status" value="1"/>
</dbReference>
<dbReference type="KEGG" id="cqu:CpipJ_CPIJ002654"/>
<evidence type="ECO:0000313" key="6">
    <source>
        <dbReference type="Proteomes" id="UP000002320"/>
    </source>
</evidence>
<evidence type="ECO:0000313" key="5">
    <source>
        <dbReference type="EnsemblMetazoa" id="CPIJ002654-PA"/>
    </source>
</evidence>
<dbReference type="VEuPathDB" id="VectorBase:CPIJ002654"/>
<evidence type="ECO:0000259" key="3">
    <source>
        <dbReference type="PROSITE" id="PS50240"/>
    </source>
</evidence>
<dbReference type="Pfam" id="PF00089">
    <property type="entry name" value="Trypsin"/>
    <property type="match status" value="1"/>
</dbReference>
<dbReference type="SUPFAM" id="SSF50494">
    <property type="entry name" value="Trypsin-like serine proteases"/>
    <property type="match status" value="1"/>
</dbReference>
<feature type="domain" description="Peptidase S1" evidence="3">
    <location>
        <begin position="1"/>
        <end position="245"/>
    </location>
</feature>
<dbReference type="GO" id="GO:0006508">
    <property type="term" value="P:proteolysis"/>
    <property type="evidence" value="ECO:0007669"/>
    <property type="project" value="InterPro"/>
</dbReference>
<dbReference type="InParanoid" id="B0W7N9"/>
<dbReference type="PANTHER" id="PTHR24260">
    <property type="match status" value="1"/>
</dbReference>
<evidence type="ECO:0000256" key="2">
    <source>
        <dbReference type="SAM" id="SignalP"/>
    </source>
</evidence>
<reference evidence="5" key="2">
    <citation type="submission" date="2020-05" db="UniProtKB">
        <authorList>
            <consortium name="EnsemblMetazoa"/>
        </authorList>
    </citation>
    <scope>IDENTIFICATION</scope>
    <source>
        <strain evidence="5">JHB</strain>
    </source>
</reference>
<dbReference type="GO" id="GO:0004252">
    <property type="term" value="F:serine-type endopeptidase activity"/>
    <property type="evidence" value="ECO:0007669"/>
    <property type="project" value="InterPro"/>
</dbReference>
<keyword evidence="6" id="KW-1185">Reference proteome</keyword>
<dbReference type="SMART" id="SM00020">
    <property type="entry name" value="Tryp_SPc"/>
    <property type="match status" value="1"/>
</dbReference>
<dbReference type="InterPro" id="IPR051333">
    <property type="entry name" value="CLIP_Serine_Protease"/>
</dbReference>
<dbReference type="InterPro" id="IPR001254">
    <property type="entry name" value="Trypsin_dom"/>
</dbReference>
<dbReference type="InterPro" id="IPR009003">
    <property type="entry name" value="Peptidase_S1_PA"/>
</dbReference>
<dbReference type="PANTHER" id="PTHR24260:SF147">
    <property type="entry name" value="EG:BACR7A4.3 PROTEIN-RELATED"/>
    <property type="match status" value="1"/>
</dbReference>
<reference evidence="4" key="1">
    <citation type="submission" date="2007-03" db="EMBL/GenBank/DDBJ databases">
        <title>Annotation of Culex pipiens quinquefasciatus.</title>
        <authorList>
            <consortium name="The Broad Institute Genome Sequencing Platform"/>
            <person name="Atkinson P.W."/>
            <person name="Hemingway J."/>
            <person name="Christensen B.M."/>
            <person name="Higgs S."/>
            <person name="Kodira C."/>
            <person name="Hannick L."/>
            <person name="Megy K."/>
            <person name="O'Leary S."/>
            <person name="Pearson M."/>
            <person name="Haas B.J."/>
            <person name="Mauceli E."/>
            <person name="Wortman J.R."/>
            <person name="Lee N.H."/>
            <person name="Guigo R."/>
            <person name="Stanke M."/>
            <person name="Alvarado L."/>
            <person name="Amedeo P."/>
            <person name="Antoine C.H."/>
            <person name="Arensburger P."/>
            <person name="Bidwell S.L."/>
            <person name="Crawford M."/>
            <person name="Camaro F."/>
            <person name="Devon K."/>
            <person name="Engels R."/>
            <person name="Hammond M."/>
            <person name="Howarth C."/>
            <person name="Koehrsen M."/>
            <person name="Lawson D."/>
            <person name="Montgomery P."/>
            <person name="Nene V."/>
            <person name="Nusbaum C."/>
            <person name="Puiu D."/>
            <person name="Romero-Severson J."/>
            <person name="Severson D.W."/>
            <person name="Shumway M."/>
            <person name="Sisk P."/>
            <person name="Stolte C."/>
            <person name="Zeng Q."/>
            <person name="Eisenstadt E."/>
            <person name="Fraser-Liggett C."/>
            <person name="Strausberg R."/>
            <person name="Galagan J."/>
            <person name="Birren B."/>
            <person name="Collins F.H."/>
        </authorList>
    </citation>
    <scope>NUCLEOTIDE SEQUENCE [LARGE SCALE GENOMIC DNA]</scope>
    <source>
        <strain evidence="4">JHB</strain>
    </source>
</reference>
<comment type="similarity">
    <text evidence="1">Belongs to the peptidase S1 family. CLIP subfamily.</text>
</comment>
<keyword evidence="2" id="KW-0732">Signal</keyword>
<sequence>MNLWLSLWCAVAVIETVTGEEIVPIGFILTCINFLAEKGTAENEQFKVISNIWNSPTTVRLGDTHLESTEDDRFSQQIKIKHFKRHPQHTFRRKYHDIALIELEEEAIYNDAICPACLWLEKSAPLEPMNAVGFGETSLLGNLSPTLQKVTLKELRRNDCISRLPISNRTLPNGLMRTQICAAGAHQDTCRIDYGAPILNNAGHENIPHIYGVVSTLRAPYQIQVIKSGRSPVVAEAEIKNSKYL</sequence>
<organism>
    <name type="scientific">Culex quinquefasciatus</name>
    <name type="common">Southern house mosquito</name>
    <name type="synonym">Culex pungens</name>
    <dbReference type="NCBI Taxonomy" id="7176"/>
    <lineage>
        <taxon>Eukaryota</taxon>
        <taxon>Metazoa</taxon>
        <taxon>Ecdysozoa</taxon>
        <taxon>Arthropoda</taxon>
        <taxon>Hexapoda</taxon>
        <taxon>Insecta</taxon>
        <taxon>Pterygota</taxon>
        <taxon>Neoptera</taxon>
        <taxon>Endopterygota</taxon>
        <taxon>Diptera</taxon>
        <taxon>Nematocera</taxon>
        <taxon>Culicoidea</taxon>
        <taxon>Culicidae</taxon>
        <taxon>Culicinae</taxon>
        <taxon>Culicini</taxon>
        <taxon>Culex</taxon>
        <taxon>Culex</taxon>
    </lineage>
</organism>
<feature type="signal peptide" evidence="2">
    <location>
        <begin position="1"/>
        <end position="19"/>
    </location>
</feature>
<dbReference type="EnsemblMetazoa" id="CPIJ002654-RA">
    <property type="protein sequence ID" value="CPIJ002654-PA"/>
    <property type="gene ID" value="CPIJ002654"/>
</dbReference>
<dbReference type="eggNOG" id="KOG3627">
    <property type="taxonomic scope" value="Eukaryota"/>
</dbReference>
<name>B0W7N9_CULQU</name>
<dbReference type="Gene3D" id="2.40.10.10">
    <property type="entry name" value="Trypsin-like serine proteases"/>
    <property type="match status" value="1"/>
</dbReference>